<dbReference type="Pfam" id="PF00072">
    <property type="entry name" value="Response_reg"/>
    <property type="match status" value="1"/>
</dbReference>
<dbReference type="InterPro" id="IPR003594">
    <property type="entry name" value="HATPase_dom"/>
</dbReference>
<dbReference type="Gene3D" id="1.10.287.130">
    <property type="match status" value="1"/>
</dbReference>
<dbReference type="AlphaFoldDB" id="A0AAN7Z196"/>
<dbReference type="SMART" id="SM00388">
    <property type="entry name" value="HisKA"/>
    <property type="match status" value="1"/>
</dbReference>
<dbReference type="InterPro" id="IPR050956">
    <property type="entry name" value="2C_system_His_kinase"/>
</dbReference>
<evidence type="ECO:0000256" key="3">
    <source>
        <dbReference type="SAM" id="MobiDB-lite"/>
    </source>
</evidence>
<evidence type="ECO:0000313" key="7">
    <source>
        <dbReference type="Proteomes" id="UP001305414"/>
    </source>
</evidence>
<feature type="domain" description="Histidine kinase" evidence="4">
    <location>
        <begin position="516"/>
        <end position="813"/>
    </location>
</feature>
<dbReference type="Pfam" id="PF02518">
    <property type="entry name" value="HATPase_c"/>
    <property type="match status" value="1"/>
</dbReference>
<dbReference type="Gene3D" id="3.40.50.2300">
    <property type="match status" value="1"/>
</dbReference>
<feature type="compositionally biased region" description="Polar residues" evidence="3">
    <location>
        <begin position="321"/>
        <end position="359"/>
    </location>
</feature>
<proteinExistence type="predicted"/>
<feature type="region of interest" description="Disordered" evidence="3">
    <location>
        <begin position="321"/>
        <end position="372"/>
    </location>
</feature>
<feature type="modified residue" description="4-aspartylphosphate" evidence="2">
    <location>
        <position position="1099"/>
    </location>
</feature>
<dbReference type="SUPFAM" id="SSF55781">
    <property type="entry name" value="GAF domain-like"/>
    <property type="match status" value="1"/>
</dbReference>
<dbReference type="PROSITE" id="PS50110">
    <property type="entry name" value="RESPONSE_REGULATORY"/>
    <property type="match status" value="1"/>
</dbReference>
<dbReference type="PANTHER" id="PTHR43719">
    <property type="entry name" value="TWO-COMPONENT HISTIDINE KINASE"/>
    <property type="match status" value="1"/>
</dbReference>
<dbReference type="GO" id="GO:0000155">
    <property type="term" value="F:phosphorelay sensor kinase activity"/>
    <property type="evidence" value="ECO:0007669"/>
    <property type="project" value="InterPro"/>
</dbReference>
<reference evidence="6 7" key="1">
    <citation type="submission" date="2023-10" db="EMBL/GenBank/DDBJ databases">
        <title>Draft genome sequence of Xylaria bambusicola isolate GMP-LS, the root and basal stem rot pathogen of sugarcane in Indonesia.</title>
        <authorList>
            <person name="Selvaraj P."/>
            <person name="Muralishankar V."/>
            <person name="Muruganantham S."/>
            <person name="Sp S."/>
            <person name="Haryani S."/>
            <person name="Lau K.J.X."/>
            <person name="Naqvi N.I."/>
        </authorList>
    </citation>
    <scope>NUCLEOTIDE SEQUENCE [LARGE SCALE GENOMIC DNA]</scope>
    <source>
        <strain evidence="6">GMP-LS</strain>
    </source>
</reference>
<sequence>MNCLLEANATLELSTKADPILNALAQLGVCRTKGSRAFISLFDRAHQYIITESTTTSSLRTDPNTLDEQEPLWLRGTAIPRSNGICSKFLNTVRPDKNSTDITKLPVSIIRDIRQHPEVSQETCILYDSPVRGYVVVPIRSQNGIDFGEYSIVTDQPIRDYDWGEAESGLLREISLSILDHLLSIASQTESKRAEKKTQGIGTFVEQRLTSVNSQQSSSYDKDHENPFTRDMINPKSVGAPLNDGNESPEYTSSPPKPGSTPESPRKSPRSTEGSSPSKEEDPLTTVFTRASNIIQESIEADGVVFLDASAGLFNPFGSQYAGSDASQLSTSDEGSWDSDNTASSSLHQDTHTISSSPLQHPGVDKEMHQSTKKRLPFKALSALLRRYPSGAILDFDENGQLQPGSGDGKPLCPTVITTGSSPKLTKKRTSSFIGNLGYEVSKAFPGAQSVAFVPVWDQVRKRWRAGCFAYTFDKTRFFRAQDLCYLFAVSTLAIAEIASLETNLAHQAQSDVLGSLSHELRSPLHGIILGVEFLSDTSLSVFQGNLLHILETCGRTLSDTIDHLLYYAKVNNFIPPGKTQDSRARGLRKEMNYTLQAGMKSITTPVRLDVLVEDVTESIFAGFNFQRLSIGQFERGRQMSQADIYAMRRDDSFQATEDLKDWIEEGGDVANIATKFCKIDLAIDANCSHYYHAISGAIRRIMMNLFGNALKFTSNGSIRVELSQEVVPNKKARNTSVRWVKIAVTDTGKGICEDFLANCLFREFHQEKNISPGLGLGLCVVKKIVSSLRGKVSIASNVGVGTTATVLLPLQPITEPESDEYAKQKRQLKRLQVCFVGFDAPLGLPGHKDQPDDYQSIWDICRKHLAMEIVLPSQAVNIAPDIVLCEETSLYDSFVERDVLSKTPLVVVCDSALAAYRLSVDPKFRDSSTITEFISQPTGPRKLAKILLAALQRWVERQDQPELPDNMATPNLRRVSTRSHEEYNVPMCHKETFNILNLTGPGPFDTPAADQSTRPPRSPSLSPRTSLKPEPEPCAQAEALERYEPQNFLLVEDNAINMRILCAYMKKLGRSYVTAQDGQFAVEKYVAKPGHFKCLLMDINMPRLDGLQATRQIREFEAANHLPPSIVIVLSGLASATVEQEALESGVDLFLTKPVKLQEISQILKSIGLM</sequence>
<evidence type="ECO:0000256" key="2">
    <source>
        <dbReference type="PROSITE-ProRule" id="PRU00169"/>
    </source>
</evidence>
<organism evidence="6 7">
    <name type="scientific">Xylaria bambusicola</name>
    <dbReference type="NCBI Taxonomy" id="326684"/>
    <lineage>
        <taxon>Eukaryota</taxon>
        <taxon>Fungi</taxon>
        <taxon>Dikarya</taxon>
        <taxon>Ascomycota</taxon>
        <taxon>Pezizomycotina</taxon>
        <taxon>Sordariomycetes</taxon>
        <taxon>Xylariomycetidae</taxon>
        <taxon>Xylariales</taxon>
        <taxon>Xylariaceae</taxon>
        <taxon>Xylaria</taxon>
    </lineage>
</organism>
<feature type="domain" description="Response regulatory" evidence="5">
    <location>
        <begin position="1048"/>
        <end position="1169"/>
    </location>
</feature>
<dbReference type="PANTHER" id="PTHR43719:SF28">
    <property type="entry name" value="PEROXIDE STRESS-ACTIVATED HISTIDINE KINASE MAK1-RELATED"/>
    <property type="match status" value="1"/>
</dbReference>
<dbReference type="SUPFAM" id="SSF52172">
    <property type="entry name" value="CheY-like"/>
    <property type="match status" value="1"/>
</dbReference>
<comment type="caution">
    <text evidence="6">The sequence shown here is derived from an EMBL/GenBank/DDBJ whole genome shotgun (WGS) entry which is preliminary data.</text>
</comment>
<dbReference type="InterPro" id="IPR005467">
    <property type="entry name" value="His_kinase_dom"/>
</dbReference>
<dbReference type="PRINTS" id="PR00344">
    <property type="entry name" value="BCTRLSENSOR"/>
</dbReference>
<dbReference type="PROSITE" id="PS50109">
    <property type="entry name" value="HIS_KIN"/>
    <property type="match status" value="1"/>
</dbReference>
<dbReference type="InterPro" id="IPR011006">
    <property type="entry name" value="CheY-like_superfamily"/>
</dbReference>
<feature type="region of interest" description="Disordered" evidence="3">
    <location>
        <begin position="1000"/>
        <end position="1034"/>
    </location>
</feature>
<evidence type="ECO:0000259" key="4">
    <source>
        <dbReference type="PROSITE" id="PS50109"/>
    </source>
</evidence>
<evidence type="ECO:0008006" key="8">
    <source>
        <dbReference type="Google" id="ProtNLM"/>
    </source>
</evidence>
<protein>
    <recommendedName>
        <fullName evidence="8">Histidine kinase</fullName>
    </recommendedName>
</protein>
<feature type="compositionally biased region" description="Polar residues" evidence="3">
    <location>
        <begin position="208"/>
        <end position="219"/>
    </location>
</feature>
<accession>A0AAN7Z196</accession>
<dbReference type="CDD" id="cd00082">
    <property type="entry name" value="HisKA"/>
    <property type="match status" value="1"/>
</dbReference>
<dbReference type="Gene3D" id="3.30.565.10">
    <property type="entry name" value="Histidine kinase-like ATPase, C-terminal domain"/>
    <property type="match status" value="1"/>
</dbReference>
<dbReference type="InterPro" id="IPR036890">
    <property type="entry name" value="HATPase_C_sf"/>
</dbReference>
<dbReference type="EMBL" id="JAWHQM010000003">
    <property type="protein sequence ID" value="KAK5626177.1"/>
    <property type="molecule type" value="Genomic_DNA"/>
</dbReference>
<evidence type="ECO:0000313" key="6">
    <source>
        <dbReference type="EMBL" id="KAK5626177.1"/>
    </source>
</evidence>
<dbReference type="SUPFAM" id="SSF47384">
    <property type="entry name" value="Homodimeric domain of signal transducing histidine kinase"/>
    <property type="match status" value="1"/>
</dbReference>
<dbReference type="InterPro" id="IPR004358">
    <property type="entry name" value="Sig_transdc_His_kin-like_C"/>
</dbReference>
<dbReference type="InterPro" id="IPR003661">
    <property type="entry name" value="HisK_dim/P_dom"/>
</dbReference>
<dbReference type="SMART" id="SM00448">
    <property type="entry name" value="REC"/>
    <property type="match status" value="1"/>
</dbReference>
<dbReference type="InterPro" id="IPR036097">
    <property type="entry name" value="HisK_dim/P_sf"/>
</dbReference>
<dbReference type="Pfam" id="PF00512">
    <property type="entry name" value="HisKA"/>
    <property type="match status" value="1"/>
</dbReference>
<feature type="compositionally biased region" description="Low complexity" evidence="3">
    <location>
        <begin position="1013"/>
        <end position="1027"/>
    </location>
</feature>
<dbReference type="SMART" id="SM00387">
    <property type="entry name" value="HATPase_c"/>
    <property type="match status" value="1"/>
</dbReference>
<dbReference type="CDD" id="cd17546">
    <property type="entry name" value="REC_hyHK_CKI1_RcsC-like"/>
    <property type="match status" value="1"/>
</dbReference>
<keyword evidence="1 2" id="KW-0597">Phosphoprotein</keyword>
<name>A0AAN7Z196_9PEZI</name>
<evidence type="ECO:0000259" key="5">
    <source>
        <dbReference type="PROSITE" id="PS50110"/>
    </source>
</evidence>
<gene>
    <name evidence="6" type="ORF">RRF57_001892</name>
</gene>
<dbReference type="InterPro" id="IPR001789">
    <property type="entry name" value="Sig_transdc_resp-reg_receiver"/>
</dbReference>
<feature type="compositionally biased region" description="Polar residues" evidence="3">
    <location>
        <begin position="245"/>
        <end position="254"/>
    </location>
</feature>
<feature type="region of interest" description="Disordered" evidence="3">
    <location>
        <begin position="207"/>
        <end position="285"/>
    </location>
</feature>
<evidence type="ECO:0000256" key="1">
    <source>
        <dbReference type="ARBA" id="ARBA00022553"/>
    </source>
</evidence>
<dbReference type="Proteomes" id="UP001305414">
    <property type="component" value="Unassembled WGS sequence"/>
</dbReference>
<keyword evidence="7" id="KW-1185">Reference proteome</keyword>
<dbReference type="SUPFAM" id="SSF55874">
    <property type="entry name" value="ATPase domain of HSP90 chaperone/DNA topoisomerase II/histidine kinase"/>
    <property type="match status" value="1"/>
</dbReference>